<name>A0AC35FMJ7_9BILA</name>
<protein>
    <submittedName>
        <fullName evidence="2">MATH domain-containing protein</fullName>
    </submittedName>
</protein>
<evidence type="ECO:0000313" key="1">
    <source>
        <dbReference type="Proteomes" id="UP000887580"/>
    </source>
</evidence>
<sequence>MNAVPIPINEKWTFSRKALKHFFHSDDLEPKFETKSNKQIPGISYKFAIGAEFNENEENPDVGIYFGFLNIKENEKIRAGLHFCVKSAGFSTSYSTATFNSCECKVFKIIINHRYGIVCTKDALFNPAKKFFVNCDLTVEMKGVLYIESSEEIPRKSLSHFLWKNFDRDFILSVGEKNNMKKDIEVSFACI</sequence>
<dbReference type="Proteomes" id="UP000887580">
    <property type="component" value="Unplaced"/>
</dbReference>
<reference evidence="2" key="1">
    <citation type="submission" date="2022-11" db="UniProtKB">
        <authorList>
            <consortium name="WormBaseParasite"/>
        </authorList>
    </citation>
    <scope>IDENTIFICATION</scope>
</reference>
<proteinExistence type="predicted"/>
<organism evidence="1 2">
    <name type="scientific">Panagrolaimus sp. PS1159</name>
    <dbReference type="NCBI Taxonomy" id="55785"/>
    <lineage>
        <taxon>Eukaryota</taxon>
        <taxon>Metazoa</taxon>
        <taxon>Ecdysozoa</taxon>
        <taxon>Nematoda</taxon>
        <taxon>Chromadorea</taxon>
        <taxon>Rhabditida</taxon>
        <taxon>Tylenchina</taxon>
        <taxon>Panagrolaimomorpha</taxon>
        <taxon>Panagrolaimoidea</taxon>
        <taxon>Panagrolaimidae</taxon>
        <taxon>Panagrolaimus</taxon>
    </lineage>
</organism>
<dbReference type="WBParaSite" id="PS1159_v2.g18526.t1">
    <property type="protein sequence ID" value="PS1159_v2.g18526.t1"/>
    <property type="gene ID" value="PS1159_v2.g18526"/>
</dbReference>
<evidence type="ECO:0000313" key="2">
    <source>
        <dbReference type="WBParaSite" id="PS1159_v2.g18526.t1"/>
    </source>
</evidence>
<accession>A0AC35FMJ7</accession>